<reference evidence="1 2" key="1">
    <citation type="submission" date="2021-01" db="EMBL/GenBank/DDBJ databases">
        <title>Chromosome-level genome assembly of a human fungal pathogen reveals clustering of transcriptionally co-regulated genes.</title>
        <authorList>
            <person name="Voorhies M."/>
            <person name="Cohen S."/>
            <person name="Shea T.P."/>
            <person name="Petrus S."/>
            <person name="Munoz J.F."/>
            <person name="Poplawski S."/>
            <person name="Goldman W.E."/>
            <person name="Michael T."/>
            <person name="Cuomo C.A."/>
            <person name="Sil A."/>
            <person name="Beyhan S."/>
        </authorList>
    </citation>
    <scope>NUCLEOTIDE SEQUENCE [LARGE SCALE GENOMIC DNA]</scope>
    <source>
        <strain evidence="1 2">G184AR</strain>
    </source>
</reference>
<proteinExistence type="predicted"/>
<protein>
    <submittedName>
        <fullName evidence="1">Uncharacterized protein</fullName>
    </submittedName>
</protein>
<organism evidence="1 2">
    <name type="scientific">Ajellomyces capsulatus</name>
    <name type="common">Darling's disease fungus</name>
    <name type="synonym">Histoplasma capsulatum</name>
    <dbReference type="NCBI Taxonomy" id="5037"/>
    <lineage>
        <taxon>Eukaryota</taxon>
        <taxon>Fungi</taxon>
        <taxon>Dikarya</taxon>
        <taxon>Ascomycota</taxon>
        <taxon>Pezizomycotina</taxon>
        <taxon>Eurotiomycetes</taxon>
        <taxon>Eurotiomycetidae</taxon>
        <taxon>Onygenales</taxon>
        <taxon>Ajellomycetaceae</taxon>
        <taxon>Histoplasma</taxon>
    </lineage>
</organism>
<evidence type="ECO:0000313" key="1">
    <source>
        <dbReference type="EMBL" id="KAG5287799.1"/>
    </source>
</evidence>
<dbReference type="AlphaFoldDB" id="A0A8H7Y8I6"/>
<accession>A0A8H7Y8I6</accession>
<dbReference type="Proteomes" id="UP000670092">
    <property type="component" value="Unassembled WGS sequence"/>
</dbReference>
<name>A0A8H7Y8I6_AJECA</name>
<evidence type="ECO:0000313" key="2">
    <source>
        <dbReference type="Proteomes" id="UP000670092"/>
    </source>
</evidence>
<gene>
    <name evidence="1" type="ORF">I7I52_11683</name>
</gene>
<sequence>MVVLRVLEERKYLITDVNRFEVSGVSGGGGIAGVEDSATAFVGLLPSTGLPVSRSEPIPAMVS</sequence>
<dbReference type="VEuPathDB" id="FungiDB:I7I52_11683"/>
<dbReference type="EMBL" id="JAEVHI010000007">
    <property type="protein sequence ID" value="KAG5287799.1"/>
    <property type="molecule type" value="Genomic_DNA"/>
</dbReference>
<comment type="caution">
    <text evidence="1">The sequence shown here is derived from an EMBL/GenBank/DDBJ whole genome shotgun (WGS) entry which is preliminary data.</text>
</comment>